<name>A0A9W3EP56_CAMBA</name>
<dbReference type="SUPFAM" id="SSF57667">
    <property type="entry name" value="beta-beta-alpha zinc fingers"/>
    <property type="match status" value="4"/>
</dbReference>
<dbReference type="Proteomes" id="UP001732780">
    <property type="component" value="Chromosome 22"/>
</dbReference>
<dbReference type="Gene3D" id="6.10.140.140">
    <property type="match status" value="1"/>
</dbReference>
<keyword evidence="1" id="KW-1185">Reference proteome</keyword>
<dbReference type="PROSITE" id="PS50805">
    <property type="entry name" value="KRAB"/>
    <property type="match status" value="1"/>
</dbReference>
<dbReference type="PANTHER" id="PTHR23234:SF10">
    <property type="entry name" value="RIKEN CDNA 6720489N17 GENE-RELATED"/>
    <property type="match status" value="1"/>
</dbReference>
<dbReference type="SMART" id="SM00349">
    <property type="entry name" value="KRAB"/>
    <property type="match status" value="1"/>
</dbReference>
<dbReference type="InterPro" id="IPR013087">
    <property type="entry name" value="Znf_C2H2_type"/>
</dbReference>
<dbReference type="RefSeq" id="XP_010952593.2">
    <property type="nucleotide sequence ID" value="XM_010954291.3"/>
</dbReference>
<dbReference type="InterPro" id="IPR001909">
    <property type="entry name" value="KRAB"/>
</dbReference>
<sequence>MEAEVMAPGLLPTWSQDPVTFQEVAVDFSQEEWALLAPAQKILHRDVMLENYRNLASVGYHLRKPSLLTPEDLRAKKGRVLQDTCADQTSQLKTQETTAKQNKVRGKSFPGRKGAPPQPREKPHEYNLRRKAIPRNPDLILPKTNYTGAKGSECKECGKACSCPSSLGTLVRSHAGPKSYECSQCGKAFSRNSSLMTHEQTHAGETQYKCSQCGKSFRSNSSLTEHKRTHTWEKPYECSDCGKAFLRTSNLTVHRRVHTGEKVYLCSDCGKTFSRKSRLTMHIRTHTGEKLHQVHDYGKAFSRSSKLTAHKRAPTREKM</sequence>
<dbReference type="Pfam" id="PF01352">
    <property type="entry name" value="KRAB"/>
    <property type="match status" value="1"/>
</dbReference>
<protein>
    <submittedName>
        <fullName evidence="2">Zinc finger protein 177</fullName>
    </submittedName>
</protein>
<dbReference type="GO" id="GO:0003677">
    <property type="term" value="F:DNA binding"/>
    <property type="evidence" value="ECO:0007669"/>
    <property type="project" value="UniProtKB-KW"/>
</dbReference>
<reference evidence="2" key="1">
    <citation type="submission" date="2025-08" db="UniProtKB">
        <authorList>
            <consortium name="RefSeq"/>
        </authorList>
    </citation>
    <scope>IDENTIFICATION</scope>
    <source>
        <tissue evidence="2">Blood</tissue>
    </source>
</reference>
<dbReference type="PROSITE" id="PS50157">
    <property type="entry name" value="ZINC_FINGER_C2H2_2"/>
    <property type="match status" value="5"/>
</dbReference>
<proteinExistence type="predicted"/>
<dbReference type="FunFam" id="3.30.160.60:FF:000384">
    <property type="entry name" value="Zinc finger protein 550"/>
    <property type="match status" value="1"/>
</dbReference>
<accession>A0A9W3EP56</accession>
<dbReference type="GO" id="GO:0008270">
    <property type="term" value="F:zinc ion binding"/>
    <property type="evidence" value="ECO:0007669"/>
    <property type="project" value="UniProtKB-KW"/>
</dbReference>
<organism evidence="1 2">
    <name type="scientific">Camelus bactrianus</name>
    <name type="common">Bactrian camel</name>
    <dbReference type="NCBI Taxonomy" id="9837"/>
    <lineage>
        <taxon>Eukaryota</taxon>
        <taxon>Metazoa</taxon>
        <taxon>Chordata</taxon>
        <taxon>Craniata</taxon>
        <taxon>Vertebrata</taxon>
        <taxon>Euteleostomi</taxon>
        <taxon>Mammalia</taxon>
        <taxon>Eutheria</taxon>
        <taxon>Laurasiatheria</taxon>
        <taxon>Artiodactyla</taxon>
        <taxon>Tylopoda</taxon>
        <taxon>Camelidae</taxon>
        <taxon>Camelus</taxon>
    </lineage>
</organism>
<dbReference type="FunFam" id="3.30.160.60:FF:002061">
    <property type="entry name" value="Uncharacterized protein"/>
    <property type="match status" value="1"/>
</dbReference>
<evidence type="ECO:0000313" key="1">
    <source>
        <dbReference type="Proteomes" id="UP001732780"/>
    </source>
</evidence>
<gene>
    <name evidence="2" type="primary">LOC105068429</name>
</gene>
<dbReference type="InterPro" id="IPR036051">
    <property type="entry name" value="KRAB_dom_sf"/>
</dbReference>
<dbReference type="SUPFAM" id="SSF109640">
    <property type="entry name" value="KRAB domain (Kruppel-associated box)"/>
    <property type="match status" value="1"/>
</dbReference>
<dbReference type="SMART" id="SM00355">
    <property type="entry name" value="ZnF_C2H2"/>
    <property type="match status" value="5"/>
</dbReference>
<dbReference type="GO" id="GO:0006355">
    <property type="term" value="P:regulation of DNA-templated transcription"/>
    <property type="evidence" value="ECO:0007669"/>
    <property type="project" value="InterPro"/>
</dbReference>
<evidence type="ECO:0000313" key="2">
    <source>
        <dbReference type="RefSeq" id="XP_010952593.2"/>
    </source>
</evidence>
<dbReference type="FunFam" id="3.30.160.60:FF:000045">
    <property type="entry name" value="ZFP69 zinc finger protein B"/>
    <property type="match status" value="1"/>
</dbReference>
<dbReference type="Pfam" id="PF00096">
    <property type="entry name" value="zf-C2H2"/>
    <property type="match status" value="4"/>
</dbReference>
<dbReference type="KEGG" id="cbai:105068429"/>
<dbReference type="PANTHER" id="PTHR23234">
    <property type="entry name" value="ZNF44 PROTEIN"/>
    <property type="match status" value="1"/>
</dbReference>
<dbReference type="GO" id="GO:0005634">
    <property type="term" value="C:nucleus"/>
    <property type="evidence" value="ECO:0007669"/>
    <property type="project" value="UniProtKB-SubCell"/>
</dbReference>
<dbReference type="InterPro" id="IPR050758">
    <property type="entry name" value="Znf_C2H2-type"/>
</dbReference>
<dbReference type="Gene3D" id="3.30.160.60">
    <property type="entry name" value="Classic Zinc Finger"/>
    <property type="match status" value="5"/>
</dbReference>
<dbReference type="PROSITE" id="PS00028">
    <property type="entry name" value="ZINC_FINGER_C2H2_1"/>
    <property type="match status" value="4"/>
</dbReference>
<dbReference type="FunFam" id="3.30.160.60:FF:002343">
    <property type="entry name" value="Zinc finger protein 33A"/>
    <property type="match status" value="1"/>
</dbReference>
<dbReference type="CDD" id="cd07765">
    <property type="entry name" value="KRAB_A-box"/>
    <property type="match status" value="1"/>
</dbReference>
<dbReference type="InterPro" id="IPR036236">
    <property type="entry name" value="Znf_C2H2_sf"/>
</dbReference>